<accession>A0AAJ4TVW2</accession>
<evidence type="ECO:0000313" key="2">
    <source>
        <dbReference type="Proteomes" id="UP000826802"/>
    </source>
</evidence>
<keyword evidence="2" id="KW-1185">Reference proteome</keyword>
<dbReference type="Pfam" id="PF19866">
    <property type="entry name" value="DUF6339"/>
    <property type="match status" value="1"/>
</dbReference>
<dbReference type="Proteomes" id="UP000826802">
    <property type="component" value="Chromosome"/>
</dbReference>
<dbReference type="InterPro" id="IPR045920">
    <property type="entry name" value="DUF6339"/>
</dbReference>
<reference evidence="1 2" key="1">
    <citation type="submission" date="2021-07" db="EMBL/GenBank/DDBJ databases">
        <title>Prevalence and characterization of methicillin-resistant Macrococcus spp. in food producing animals and meat in Switzerland in 2019.</title>
        <authorList>
            <person name="Keller J.E."/>
            <person name="Schwendener S."/>
            <person name="Neuenschwander J."/>
            <person name="Overesch G."/>
            <person name="Perreten V."/>
        </authorList>
    </citation>
    <scope>NUCLEOTIDE SEQUENCE [LARGE SCALE GENOMIC DNA]</scope>
    <source>
        <strain evidence="1 2">19Msa0936</strain>
    </source>
</reference>
<gene>
    <name evidence="1" type="ORF">KYI11_09330</name>
</gene>
<protein>
    <submittedName>
        <fullName evidence="1">Uncharacterized protein</fullName>
    </submittedName>
</protein>
<dbReference type="RefSeq" id="WP_219502655.1">
    <property type="nucleotide sequence ID" value="NZ_CP079981.1"/>
</dbReference>
<proteinExistence type="predicted"/>
<organism evidence="1 2">
    <name type="scientific">Macrococcoides bohemicum</name>
    <dbReference type="NCBI Taxonomy" id="1903056"/>
    <lineage>
        <taxon>Bacteria</taxon>
        <taxon>Bacillati</taxon>
        <taxon>Bacillota</taxon>
        <taxon>Bacilli</taxon>
        <taxon>Bacillales</taxon>
        <taxon>Staphylococcaceae</taxon>
        <taxon>Macrococcoides</taxon>
    </lineage>
</organism>
<name>A0AAJ4TVW2_9STAP</name>
<dbReference type="AlphaFoldDB" id="A0AAJ4TVW2"/>
<sequence length="234" mass="27751">MITWESINYSVTQAKRDFDNIEVKSNEIHPIKLSPEYVELRNKLIDARNEVFDKHYFDIANKLDYKFDLTFGIKLYQILNDDIGFTNRVATSDDVWRFLSLHVIPDIVHSRWDMNEDHFYKISRRIWLKTIWWYIALSWQGDEESTFNLLNKNSTDTILQLVERPGIGYHIELYRELMKQYGKISDPTRNIFRQVLKLNTARLLTVSPELIEGGIEAYVENLFESAHVDVNVSR</sequence>
<evidence type="ECO:0000313" key="1">
    <source>
        <dbReference type="EMBL" id="QYA41830.1"/>
    </source>
</evidence>
<dbReference type="EMBL" id="CP079981">
    <property type="protein sequence ID" value="QYA41830.1"/>
    <property type="molecule type" value="Genomic_DNA"/>
</dbReference>